<evidence type="ECO:0000256" key="1">
    <source>
        <dbReference type="ARBA" id="ARBA00004240"/>
    </source>
</evidence>
<dbReference type="GO" id="GO:0016206">
    <property type="term" value="F:catechol O-methyltransferase activity"/>
    <property type="evidence" value="ECO:0007669"/>
    <property type="project" value="UniProtKB-EC"/>
</dbReference>
<dbReference type="GO" id="GO:0005783">
    <property type="term" value="C:endoplasmic reticulum"/>
    <property type="evidence" value="ECO:0007669"/>
    <property type="project" value="UniProtKB-SubCell"/>
</dbReference>
<evidence type="ECO:0000256" key="6">
    <source>
        <dbReference type="ARBA" id="ARBA00022740"/>
    </source>
</evidence>
<keyword evidence="3 11" id="KW-0489">Methyltransferase</keyword>
<evidence type="ECO:0000256" key="8">
    <source>
        <dbReference type="ARBA" id="ARBA00022867"/>
    </source>
</evidence>
<keyword evidence="5" id="KW-0949">S-adenosyl-L-methionine</keyword>
<dbReference type="OrthoDB" id="186626at2759"/>
<dbReference type="AlphaFoldDB" id="A0A852K846"/>
<dbReference type="EMBL" id="WBNH01000006">
    <property type="protein sequence ID" value="NXX73449.1"/>
    <property type="molecule type" value="Genomic_DNA"/>
</dbReference>
<evidence type="ECO:0000256" key="10">
    <source>
        <dbReference type="ARBA" id="ARBA00023453"/>
    </source>
</evidence>
<sequence length="261" mass="29217">VSPALALAFVPLLLTLLLRYRHHVLLLFRAVLLRWLRDLLSGLTREQRACQYVLSHSVPGDPQHVLLTFDRWSYHCEHLSSLGPVKGEAGGCLARPRHPRHGRGAVGMVMVPLVQPQDQWHGHRTIGMATGPGWGRGQGVAGRGPIPIPTHPLLQVQLLVGPWSEVIPQLCSRQRLAQADLVLMAHWKRRYVRDLRLLEHLRLLAPGATVLADHVLFPGAPRFLQYARACGRFQTRLHRASLEYCPGIPDGLAELRYIGSE</sequence>
<dbReference type="PANTHER" id="PTHR43836">
    <property type="entry name" value="CATECHOL O-METHYLTRANSFERASE 1-RELATED"/>
    <property type="match status" value="1"/>
</dbReference>
<reference evidence="11" key="1">
    <citation type="submission" date="2020-02" db="EMBL/GenBank/DDBJ databases">
        <title>Bird 10,000 Genomes (B10K) Project - Family phase.</title>
        <authorList>
            <person name="Zhang G."/>
        </authorList>
    </citation>
    <scope>NUCLEOTIDE SEQUENCE</scope>
    <source>
        <strain evidence="11">B10K-DU-030-59</strain>
    </source>
</reference>
<keyword evidence="9" id="KW-0128">Catecholamine metabolism</keyword>
<organism evidence="11 12">
    <name type="scientific">Urocolius indicus</name>
    <name type="common">Red-faced mousebird</name>
    <name type="synonym">Colius indicus</name>
    <dbReference type="NCBI Taxonomy" id="458196"/>
    <lineage>
        <taxon>Eukaryota</taxon>
        <taxon>Metazoa</taxon>
        <taxon>Chordata</taxon>
        <taxon>Craniata</taxon>
        <taxon>Vertebrata</taxon>
        <taxon>Euteleostomi</taxon>
        <taxon>Archelosauria</taxon>
        <taxon>Archosauria</taxon>
        <taxon>Dinosauria</taxon>
        <taxon>Saurischia</taxon>
        <taxon>Theropoda</taxon>
        <taxon>Coelurosauria</taxon>
        <taxon>Aves</taxon>
        <taxon>Neognathae</taxon>
        <taxon>Neoaves</taxon>
        <taxon>Telluraves</taxon>
        <taxon>Coraciimorphae</taxon>
        <taxon>Coliiformes</taxon>
        <taxon>Coliidae</taxon>
        <taxon>Urocolius</taxon>
    </lineage>
</organism>
<keyword evidence="7" id="KW-0256">Endoplasmic reticulum</keyword>
<dbReference type="GO" id="GO:0032502">
    <property type="term" value="P:developmental process"/>
    <property type="evidence" value="ECO:0007669"/>
    <property type="project" value="TreeGrafter"/>
</dbReference>
<dbReference type="InterPro" id="IPR029063">
    <property type="entry name" value="SAM-dependent_MTases_sf"/>
</dbReference>
<dbReference type="PROSITE" id="PS51682">
    <property type="entry name" value="SAM_OMT_I"/>
    <property type="match status" value="1"/>
</dbReference>
<keyword evidence="12" id="KW-1185">Reference proteome</keyword>
<dbReference type="SUPFAM" id="SSF53335">
    <property type="entry name" value="S-adenosyl-L-methionine-dependent methyltransferases"/>
    <property type="match status" value="1"/>
</dbReference>
<keyword evidence="8" id="KW-0531">Neurotransmitter degradation</keyword>
<dbReference type="EC" id="2.1.1.6" evidence="2"/>
<evidence type="ECO:0000256" key="2">
    <source>
        <dbReference type="ARBA" id="ARBA00012880"/>
    </source>
</evidence>
<keyword evidence="6" id="KW-1009">Hearing</keyword>
<dbReference type="Gene3D" id="3.40.50.150">
    <property type="entry name" value="Vaccinia Virus protein VP39"/>
    <property type="match status" value="2"/>
</dbReference>
<evidence type="ECO:0000256" key="9">
    <source>
        <dbReference type="ARBA" id="ARBA00022939"/>
    </source>
</evidence>
<dbReference type="PANTHER" id="PTHR43836:SF1">
    <property type="entry name" value="TRANSMEMBRANE O-METHYLTRANSFERASE"/>
    <property type="match status" value="1"/>
</dbReference>
<accession>A0A852K846</accession>
<evidence type="ECO:0000256" key="5">
    <source>
        <dbReference type="ARBA" id="ARBA00022691"/>
    </source>
</evidence>
<dbReference type="InterPro" id="IPR002935">
    <property type="entry name" value="SAM_O-MeTrfase"/>
</dbReference>
<evidence type="ECO:0000256" key="7">
    <source>
        <dbReference type="ARBA" id="ARBA00022824"/>
    </source>
</evidence>
<dbReference type="GO" id="GO:0042417">
    <property type="term" value="P:dopamine metabolic process"/>
    <property type="evidence" value="ECO:0007669"/>
    <property type="project" value="TreeGrafter"/>
</dbReference>
<evidence type="ECO:0000256" key="4">
    <source>
        <dbReference type="ARBA" id="ARBA00022679"/>
    </source>
</evidence>
<evidence type="ECO:0000313" key="12">
    <source>
        <dbReference type="Proteomes" id="UP000654395"/>
    </source>
</evidence>
<comment type="caution">
    <text evidence="11">The sequence shown here is derived from an EMBL/GenBank/DDBJ whole genome shotgun (WGS) entry which is preliminary data.</text>
</comment>
<keyword evidence="4 11" id="KW-0808">Transferase</keyword>
<evidence type="ECO:0000313" key="11">
    <source>
        <dbReference type="EMBL" id="NXX73449.1"/>
    </source>
</evidence>
<evidence type="ECO:0000256" key="3">
    <source>
        <dbReference type="ARBA" id="ARBA00022603"/>
    </source>
</evidence>
<feature type="non-terminal residue" evidence="11">
    <location>
        <position position="1"/>
    </location>
</feature>
<comment type="similarity">
    <text evidence="10">Belongs to the class I-like SAM-binding methyltransferase superfamily. Cation-dependent O-methyltransferase family.</text>
</comment>
<comment type="subcellular location">
    <subcellularLocation>
        <location evidence="1">Endoplasmic reticulum</location>
    </subcellularLocation>
</comment>
<dbReference type="GO" id="GO:0007605">
    <property type="term" value="P:sensory perception of sound"/>
    <property type="evidence" value="ECO:0007669"/>
    <property type="project" value="UniProtKB-KW"/>
</dbReference>
<dbReference type="GO" id="GO:0032259">
    <property type="term" value="P:methylation"/>
    <property type="evidence" value="ECO:0007669"/>
    <property type="project" value="UniProtKB-KW"/>
</dbReference>
<gene>
    <name evidence="11" type="primary">Tomt</name>
    <name evidence="11" type="ORF">UROIND_R14709</name>
</gene>
<proteinExistence type="inferred from homology"/>
<dbReference type="Proteomes" id="UP000654395">
    <property type="component" value="Unassembled WGS sequence"/>
</dbReference>
<dbReference type="GO" id="GO:0042424">
    <property type="term" value="P:catecholamine catabolic process"/>
    <property type="evidence" value="ECO:0007669"/>
    <property type="project" value="TreeGrafter"/>
</dbReference>
<feature type="non-terminal residue" evidence="11">
    <location>
        <position position="261"/>
    </location>
</feature>
<protein>
    <recommendedName>
        <fullName evidence="2">catechol O-methyltransferase</fullName>
        <ecNumber evidence="2">2.1.1.6</ecNumber>
    </recommendedName>
</protein>
<name>A0A852K846_UROIN</name>